<accession>A0A7V8RE31</accession>
<dbReference type="PANTHER" id="PTHR30292">
    <property type="entry name" value="UNCHARACTERIZED PROTEIN YBGL-RELATED"/>
    <property type="match status" value="1"/>
</dbReference>
<dbReference type="SUPFAM" id="SSF88713">
    <property type="entry name" value="Glycoside hydrolase/deacetylase"/>
    <property type="match status" value="1"/>
</dbReference>
<gene>
    <name evidence="1" type="primary">pxpA</name>
    <name evidence="1" type="ORF">FG486_10205</name>
</gene>
<name>A0A7V8RE31_9SPHN</name>
<dbReference type="GO" id="GO:0017168">
    <property type="term" value="F:5-oxoprolinase (ATP-hydrolyzing) activity"/>
    <property type="evidence" value="ECO:0007669"/>
    <property type="project" value="UniProtKB-EC"/>
</dbReference>
<dbReference type="GO" id="GO:0005975">
    <property type="term" value="P:carbohydrate metabolic process"/>
    <property type="evidence" value="ECO:0007669"/>
    <property type="project" value="InterPro"/>
</dbReference>
<proteinExistence type="predicted"/>
<dbReference type="CDD" id="cd10801">
    <property type="entry name" value="LamB_YcsF_like_1"/>
    <property type="match status" value="1"/>
</dbReference>
<keyword evidence="1" id="KW-0378">Hydrolase</keyword>
<dbReference type="Pfam" id="PF03746">
    <property type="entry name" value="LamB_YcsF"/>
    <property type="match status" value="1"/>
</dbReference>
<protein>
    <submittedName>
        <fullName evidence="1">5-oxoprolinase subunit PxpA</fullName>
        <ecNumber evidence="1">3.5.2.9</ecNumber>
    </submittedName>
</protein>
<dbReference type="AlphaFoldDB" id="A0A7V8RE31"/>
<sequence>MNRSIDLNADLGEQPEEQARDIALMRHISSCNIACGGHAGDEASMAVMLRAARAAGVAAGAHPSYPDRSGFGRVSLDMLLPDLIDSLLEQVRALEAVAARERVTLTHIKPHGVLYNDLADRPDMALAVAEALHAAFPHLAQVGLAHSASEEAARAVGARFIAEGFVDRGYTPVRRLVPRSQPGALIASDAERAAQAIAIAKGEPIAANDGSLIHVMAQSLCIHSDSPGAEQTALRIAGEMAVLGITIKAPGELPDEPVDLLRR</sequence>
<reference evidence="1 2" key="1">
    <citation type="journal article" date="1994" name="Int. J. Syst. Bacteriol.">
        <title>Phylogenetic positions of novel aerobic, bacteriochlorophyll a-containing bacteria and description of Roseococcus thiosulfatophilus gen. nov., sp. nov., Erythromicrobium ramosum gen. nov., sp. nov., and Erythrobacter litoralis sp. nov.</title>
        <authorList>
            <person name="Yurkov V."/>
            <person name="Stackebrandt E."/>
            <person name="Holmes A."/>
            <person name="Fuerst J.A."/>
            <person name="Hugenholtz P."/>
            <person name="Golecki J."/>
            <person name="Gad'on N."/>
            <person name="Gorlenko V.M."/>
            <person name="Kompantseva E.I."/>
            <person name="Drews G."/>
        </authorList>
    </citation>
    <scope>NUCLEOTIDE SEQUENCE [LARGE SCALE GENOMIC DNA]</scope>
    <source>
        <strain evidence="1 2">KR-99</strain>
    </source>
</reference>
<dbReference type="NCBIfam" id="NF003814">
    <property type="entry name" value="PRK05406.1-3"/>
    <property type="match status" value="1"/>
</dbReference>
<evidence type="ECO:0000313" key="2">
    <source>
        <dbReference type="Proteomes" id="UP000589292"/>
    </source>
</evidence>
<dbReference type="Proteomes" id="UP000589292">
    <property type="component" value="Unassembled WGS sequence"/>
</dbReference>
<dbReference type="EC" id="3.5.2.9" evidence="1"/>
<organism evidence="1 2">
    <name type="scientific">Sphingomonas ursincola</name>
    <dbReference type="NCBI Taxonomy" id="56361"/>
    <lineage>
        <taxon>Bacteria</taxon>
        <taxon>Pseudomonadati</taxon>
        <taxon>Pseudomonadota</taxon>
        <taxon>Alphaproteobacteria</taxon>
        <taxon>Sphingomonadales</taxon>
        <taxon>Sphingomonadaceae</taxon>
        <taxon>Sphingomonas</taxon>
    </lineage>
</organism>
<dbReference type="Gene3D" id="3.20.20.370">
    <property type="entry name" value="Glycoside hydrolase/deacetylase"/>
    <property type="match status" value="1"/>
</dbReference>
<dbReference type="PANTHER" id="PTHR30292:SF0">
    <property type="entry name" value="5-OXOPROLINASE SUBUNIT A"/>
    <property type="match status" value="1"/>
</dbReference>
<comment type="caution">
    <text evidence="1">The sequence shown here is derived from an EMBL/GenBank/DDBJ whole genome shotgun (WGS) entry which is preliminary data.</text>
</comment>
<dbReference type="EMBL" id="VDES01000002">
    <property type="protein sequence ID" value="MBA1374714.1"/>
    <property type="molecule type" value="Genomic_DNA"/>
</dbReference>
<keyword evidence="2" id="KW-1185">Reference proteome</keyword>
<dbReference type="InterPro" id="IPR011330">
    <property type="entry name" value="Glyco_hydro/deAcase_b/a-brl"/>
</dbReference>
<dbReference type="RefSeq" id="WP_181267428.1">
    <property type="nucleotide sequence ID" value="NZ_BAAAGB010000001.1"/>
</dbReference>
<dbReference type="InterPro" id="IPR005501">
    <property type="entry name" value="LamB/YcsF/PxpA-like"/>
</dbReference>
<evidence type="ECO:0000313" key="1">
    <source>
        <dbReference type="EMBL" id="MBA1374714.1"/>
    </source>
</evidence>